<sequence length="461" mass="50715">MAEILNPHDADLESVILGACLAESTAMVLVSGKLCPEMFYEAKYSEIFAALLAMHRAGKAIDIITVRAELAARGKLEFVGGAFELARLLGRVASSAHLEYHALILRGMYIRREMISGLHRLLAVAADETVDLGDALAGLHQLIEHLEGKTDFAGCLRDMDRLMLDTLRQMDGRVANNRNGITGIPTGLRDLDRLTAGWQRGDLHIIAARPSVGKTAFALHLVLAAGRAGKQVLVNSLEMQGERLGDRWLCAQAASLDAGHLKSGQLSADEQQQALEAARQLSCLPVYVDDNPKASMDHIRSSALLQKSKGHCDLLIIDYLQLCDMKSEQKNRNREQEVAEASRKAKLIAKELDIPVILLCQLNRECEMRADKRPALSDLRESGAIEQDADVVMLLYRPALYGLTSERKSKFPSEGLGMVILAKHRNGETGDVYFGHNPTLTKIGEYEPTLEWMARNARSSC</sequence>
<dbReference type="InterPro" id="IPR007693">
    <property type="entry name" value="DNA_helicase_DnaB-like_N"/>
</dbReference>
<dbReference type="SUPFAM" id="SSF52540">
    <property type="entry name" value="P-loop containing nucleoside triphosphate hydrolases"/>
    <property type="match status" value="1"/>
</dbReference>
<gene>
    <name evidence="14" type="primary">dnaC_3</name>
    <name evidence="14" type="ORF">AA415_02738</name>
</gene>
<dbReference type="Gene3D" id="1.10.860.10">
    <property type="entry name" value="DNAb Helicase, Chain A"/>
    <property type="match status" value="1"/>
</dbReference>
<comment type="function">
    <text evidence="12">The main replicative DNA helicase, it participates in initiation and elongation during chromosome replication. Travels ahead of the DNA replisome, separating dsDNA into templates for DNA synthesis. A processive ATP-dependent 5'-3' DNA helicase it has DNA-dependent ATPase activity.</text>
</comment>
<dbReference type="PANTHER" id="PTHR30153">
    <property type="entry name" value="REPLICATIVE DNA HELICASE DNAB"/>
    <property type="match status" value="1"/>
</dbReference>
<evidence type="ECO:0000256" key="10">
    <source>
        <dbReference type="ARBA" id="ARBA00048954"/>
    </source>
</evidence>
<dbReference type="STRING" id="46506.AA415_02738"/>
<dbReference type="SUPFAM" id="SSF48024">
    <property type="entry name" value="N-terminal domain of DnaB helicase"/>
    <property type="match status" value="1"/>
</dbReference>
<feature type="domain" description="SF4 helicase" evidence="13">
    <location>
        <begin position="177"/>
        <end position="450"/>
    </location>
</feature>
<accession>A0A125MF39</accession>
<keyword evidence="7 12" id="KW-0067">ATP-binding</keyword>
<dbReference type="PANTHER" id="PTHR30153:SF2">
    <property type="entry name" value="REPLICATIVE DNA HELICASE"/>
    <property type="match status" value="1"/>
</dbReference>
<evidence type="ECO:0000256" key="9">
    <source>
        <dbReference type="ARBA" id="ARBA00023235"/>
    </source>
</evidence>
<dbReference type="GO" id="GO:0006269">
    <property type="term" value="P:DNA replication, synthesis of primer"/>
    <property type="evidence" value="ECO:0007669"/>
    <property type="project" value="UniProtKB-UniRule"/>
</dbReference>
<evidence type="ECO:0000313" key="15">
    <source>
        <dbReference type="Proteomes" id="UP000056419"/>
    </source>
</evidence>
<dbReference type="EMBL" id="LRGC01000017">
    <property type="protein sequence ID" value="KWR52872.1"/>
    <property type="molecule type" value="Genomic_DNA"/>
</dbReference>
<dbReference type="GO" id="GO:0016887">
    <property type="term" value="F:ATP hydrolysis activity"/>
    <property type="evidence" value="ECO:0007669"/>
    <property type="project" value="RHEA"/>
</dbReference>
<dbReference type="PATRIC" id="fig|46506.5.peg.2942"/>
<keyword evidence="4 12" id="KW-0547">Nucleotide-binding</keyword>
<dbReference type="PROSITE" id="PS51199">
    <property type="entry name" value="SF4_HELICASE"/>
    <property type="match status" value="1"/>
</dbReference>
<comment type="caution">
    <text evidence="14">The sequence shown here is derived from an EMBL/GenBank/DDBJ whole genome shotgun (WGS) entry which is preliminary data.</text>
</comment>
<keyword evidence="5 12" id="KW-0378">Hydrolase</keyword>
<protein>
    <recommendedName>
        <fullName evidence="11 12">Replicative DNA helicase</fullName>
        <ecNumber evidence="11 12">5.6.2.3</ecNumber>
    </recommendedName>
</protein>
<proteinExistence type="inferred from homology"/>
<dbReference type="CDD" id="cd00984">
    <property type="entry name" value="DnaB_C"/>
    <property type="match status" value="1"/>
</dbReference>
<dbReference type="RefSeq" id="WP_060386360.1">
    <property type="nucleotide sequence ID" value="NZ_LRGC01000017.1"/>
</dbReference>
<dbReference type="Gene3D" id="3.40.50.300">
    <property type="entry name" value="P-loop containing nucleotide triphosphate hydrolases"/>
    <property type="match status" value="1"/>
</dbReference>
<organism evidence="14 15">
    <name type="scientific">Bacteroides stercoris</name>
    <dbReference type="NCBI Taxonomy" id="46506"/>
    <lineage>
        <taxon>Bacteria</taxon>
        <taxon>Pseudomonadati</taxon>
        <taxon>Bacteroidota</taxon>
        <taxon>Bacteroidia</taxon>
        <taxon>Bacteroidales</taxon>
        <taxon>Bacteroidaceae</taxon>
        <taxon>Bacteroides</taxon>
    </lineage>
</organism>
<evidence type="ECO:0000256" key="3">
    <source>
        <dbReference type="ARBA" id="ARBA00022705"/>
    </source>
</evidence>
<dbReference type="GO" id="GO:0005524">
    <property type="term" value="F:ATP binding"/>
    <property type="evidence" value="ECO:0007669"/>
    <property type="project" value="UniProtKB-UniRule"/>
</dbReference>
<dbReference type="AlphaFoldDB" id="A0A125MF39"/>
<dbReference type="Pfam" id="PF03796">
    <property type="entry name" value="DnaB_C"/>
    <property type="match status" value="1"/>
</dbReference>
<evidence type="ECO:0000256" key="7">
    <source>
        <dbReference type="ARBA" id="ARBA00022840"/>
    </source>
</evidence>
<evidence type="ECO:0000256" key="6">
    <source>
        <dbReference type="ARBA" id="ARBA00022806"/>
    </source>
</evidence>
<keyword evidence="9" id="KW-0413">Isomerase</keyword>
<dbReference type="Proteomes" id="UP000056419">
    <property type="component" value="Unassembled WGS sequence"/>
</dbReference>
<dbReference type="InterPro" id="IPR007692">
    <property type="entry name" value="DNA_helicase_DnaB"/>
</dbReference>
<keyword evidence="6 12" id="KW-0347">Helicase</keyword>
<evidence type="ECO:0000256" key="5">
    <source>
        <dbReference type="ARBA" id="ARBA00022801"/>
    </source>
</evidence>
<dbReference type="GO" id="GO:1990077">
    <property type="term" value="C:primosome complex"/>
    <property type="evidence" value="ECO:0007669"/>
    <property type="project" value="UniProtKB-UniRule"/>
</dbReference>
<dbReference type="GO" id="GO:0003677">
    <property type="term" value="F:DNA binding"/>
    <property type="evidence" value="ECO:0007669"/>
    <property type="project" value="UniProtKB-UniRule"/>
</dbReference>
<dbReference type="GO" id="GO:0043139">
    <property type="term" value="F:5'-3' DNA helicase activity"/>
    <property type="evidence" value="ECO:0007669"/>
    <property type="project" value="UniProtKB-EC"/>
</dbReference>
<keyword evidence="2 12" id="KW-0639">Primosome</keyword>
<name>A0A125MF39_BACSE</name>
<evidence type="ECO:0000256" key="8">
    <source>
        <dbReference type="ARBA" id="ARBA00023125"/>
    </source>
</evidence>
<evidence type="ECO:0000313" key="14">
    <source>
        <dbReference type="EMBL" id="KWR52872.1"/>
    </source>
</evidence>
<dbReference type="InterPro" id="IPR036185">
    <property type="entry name" value="DNA_heli_DnaB-like_N_sf"/>
</dbReference>
<evidence type="ECO:0000256" key="2">
    <source>
        <dbReference type="ARBA" id="ARBA00022515"/>
    </source>
</evidence>
<dbReference type="NCBIfam" id="TIGR00665">
    <property type="entry name" value="DnaB"/>
    <property type="match status" value="1"/>
</dbReference>
<keyword evidence="8 12" id="KW-0238">DNA-binding</keyword>
<dbReference type="InterPro" id="IPR007694">
    <property type="entry name" value="DNA_helicase_DnaB-like_C"/>
</dbReference>
<evidence type="ECO:0000256" key="1">
    <source>
        <dbReference type="ARBA" id="ARBA00008428"/>
    </source>
</evidence>
<dbReference type="GO" id="GO:0005829">
    <property type="term" value="C:cytosol"/>
    <property type="evidence" value="ECO:0007669"/>
    <property type="project" value="TreeGrafter"/>
</dbReference>
<evidence type="ECO:0000259" key="13">
    <source>
        <dbReference type="PROSITE" id="PS51199"/>
    </source>
</evidence>
<evidence type="ECO:0000256" key="12">
    <source>
        <dbReference type="RuleBase" id="RU362085"/>
    </source>
</evidence>
<reference evidence="14 15" key="1">
    <citation type="journal article" date="2016" name="BMC Genomics">
        <title>Type VI secretion systems of human gut Bacteroidales segregate into three genetic architectures, two of which are contained on mobile genetic elements.</title>
        <authorList>
            <person name="Coyne M.J."/>
            <person name="Roelofs K.G."/>
            <person name="Comstock L.E."/>
        </authorList>
    </citation>
    <scope>NUCLEOTIDE SEQUENCE [LARGE SCALE GENOMIC DNA]</scope>
    <source>
        <strain evidence="14 15">CL09T03C01</strain>
    </source>
</reference>
<dbReference type="InterPro" id="IPR016136">
    <property type="entry name" value="DNA_helicase_N/primase_C"/>
</dbReference>
<keyword evidence="3 12" id="KW-0235">DNA replication</keyword>
<comment type="catalytic activity">
    <reaction evidence="10 12">
        <text>ATP + H2O = ADP + phosphate + H(+)</text>
        <dbReference type="Rhea" id="RHEA:13065"/>
        <dbReference type="ChEBI" id="CHEBI:15377"/>
        <dbReference type="ChEBI" id="CHEBI:15378"/>
        <dbReference type="ChEBI" id="CHEBI:30616"/>
        <dbReference type="ChEBI" id="CHEBI:43474"/>
        <dbReference type="ChEBI" id="CHEBI:456216"/>
        <dbReference type="EC" id="5.6.2.3"/>
    </reaction>
</comment>
<evidence type="ECO:0000256" key="11">
    <source>
        <dbReference type="NCBIfam" id="TIGR00665"/>
    </source>
</evidence>
<dbReference type="Pfam" id="PF00772">
    <property type="entry name" value="DnaB"/>
    <property type="match status" value="1"/>
</dbReference>
<dbReference type="EC" id="5.6.2.3" evidence="11 12"/>
<evidence type="ECO:0000256" key="4">
    <source>
        <dbReference type="ARBA" id="ARBA00022741"/>
    </source>
</evidence>
<dbReference type="InterPro" id="IPR027417">
    <property type="entry name" value="P-loop_NTPase"/>
</dbReference>
<comment type="similarity">
    <text evidence="1 12">Belongs to the helicase family. DnaB subfamily.</text>
</comment>
<keyword evidence="15" id="KW-1185">Reference proteome</keyword>